<feature type="non-terminal residue" evidence="3">
    <location>
        <position position="270"/>
    </location>
</feature>
<proteinExistence type="inferred from homology"/>
<dbReference type="Gene3D" id="1.20.120.790">
    <property type="entry name" value="Heat shock protein 90, C-terminal domain"/>
    <property type="match status" value="1"/>
</dbReference>
<dbReference type="GO" id="GO:0016887">
    <property type="term" value="F:ATP hydrolysis activity"/>
    <property type="evidence" value="ECO:0007669"/>
    <property type="project" value="InterPro"/>
</dbReference>
<dbReference type="PANTHER" id="PTHR11528">
    <property type="entry name" value="HEAT SHOCK PROTEIN 90 FAMILY MEMBER"/>
    <property type="match status" value="1"/>
</dbReference>
<dbReference type="Gene3D" id="3.40.50.11260">
    <property type="match status" value="1"/>
</dbReference>
<organism evidence="3">
    <name type="scientific">marine metagenome</name>
    <dbReference type="NCBI Taxonomy" id="408172"/>
    <lineage>
        <taxon>unclassified sequences</taxon>
        <taxon>metagenomes</taxon>
        <taxon>ecological metagenomes</taxon>
    </lineage>
</organism>
<name>A0A382XGH7_9ZZZZ</name>
<protein>
    <recommendedName>
        <fullName evidence="4">Molecular chaperone HtpG</fullName>
    </recommendedName>
</protein>
<dbReference type="GO" id="GO:0140662">
    <property type="term" value="F:ATP-dependent protein folding chaperone"/>
    <property type="evidence" value="ECO:0007669"/>
    <property type="project" value="InterPro"/>
</dbReference>
<dbReference type="Gene3D" id="3.30.230.80">
    <property type="match status" value="1"/>
</dbReference>
<evidence type="ECO:0000313" key="3">
    <source>
        <dbReference type="EMBL" id="SVD69949.1"/>
    </source>
</evidence>
<dbReference type="EMBL" id="UINC01167434">
    <property type="protein sequence ID" value="SVD69949.1"/>
    <property type="molecule type" value="Genomic_DNA"/>
</dbReference>
<dbReference type="SUPFAM" id="SSF54211">
    <property type="entry name" value="Ribosomal protein S5 domain 2-like"/>
    <property type="match status" value="1"/>
</dbReference>
<dbReference type="InterPro" id="IPR001404">
    <property type="entry name" value="Hsp90_fam"/>
</dbReference>
<gene>
    <name evidence="3" type="ORF">METZ01_LOCUS422803</name>
</gene>
<reference evidence="3" key="1">
    <citation type="submission" date="2018-05" db="EMBL/GenBank/DDBJ databases">
        <authorList>
            <person name="Lanie J.A."/>
            <person name="Ng W.-L."/>
            <person name="Kazmierczak K.M."/>
            <person name="Andrzejewski T.M."/>
            <person name="Davidsen T.M."/>
            <person name="Wayne K.J."/>
            <person name="Tettelin H."/>
            <person name="Glass J.I."/>
            <person name="Rusch D."/>
            <person name="Podicherti R."/>
            <person name="Tsui H.-C.T."/>
            <person name="Winkler M.E."/>
        </authorList>
    </citation>
    <scope>NUCLEOTIDE SEQUENCE</scope>
</reference>
<dbReference type="AlphaFoldDB" id="A0A382XGH7"/>
<accession>A0A382XGH7</accession>
<keyword evidence="2" id="KW-0143">Chaperone</keyword>
<dbReference type="GO" id="GO:0005524">
    <property type="term" value="F:ATP binding"/>
    <property type="evidence" value="ECO:0007669"/>
    <property type="project" value="InterPro"/>
</dbReference>
<sequence>MDAEPKGLFPEWLRFLKGVVDSSDLPLNVSRETMQDSELLRKLNQVLTKRFLRFLNEQAKKEEKNYLEFWKEFGPLIKEGAATDYTYREDLAKLLLFESTALDAGKLTGLDAYLDRMASDQKEILFLFGKSRESIEAGPYLEAMNARGLEVLLLTEPVDEYVMQTINEYKDKKIVSADSEDFELEKLDQEKDGESLDKKKTKTLCKWLKEKLGEKVSEVETGERLIDSPVCIVGGDGPGGASARRMMKMMQGAGDAMPAPAVKLQINPNH</sequence>
<dbReference type="InterPro" id="IPR037196">
    <property type="entry name" value="HSP90_C"/>
</dbReference>
<evidence type="ECO:0008006" key="4">
    <source>
        <dbReference type="Google" id="ProtNLM"/>
    </source>
</evidence>
<evidence type="ECO:0000256" key="1">
    <source>
        <dbReference type="ARBA" id="ARBA00008239"/>
    </source>
</evidence>
<comment type="similarity">
    <text evidence="1">Belongs to the heat shock protein 90 family.</text>
</comment>
<dbReference type="GO" id="GO:0051082">
    <property type="term" value="F:unfolded protein binding"/>
    <property type="evidence" value="ECO:0007669"/>
    <property type="project" value="InterPro"/>
</dbReference>
<dbReference type="Pfam" id="PF00183">
    <property type="entry name" value="HSP90"/>
    <property type="match status" value="1"/>
</dbReference>
<evidence type="ECO:0000256" key="2">
    <source>
        <dbReference type="ARBA" id="ARBA00023186"/>
    </source>
</evidence>
<dbReference type="InterPro" id="IPR020568">
    <property type="entry name" value="Ribosomal_Su5_D2-typ_SF"/>
</dbReference>
<dbReference type="SUPFAM" id="SSF110942">
    <property type="entry name" value="HSP90 C-terminal domain"/>
    <property type="match status" value="1"/>
</dbReference>